<proteinExistence type="predicted"/>
<dbReference type="Proteomes" id="UP000799770">
    <property type="component" value="Unassembled WGS sequence"/>
</dbReference>
<name>A0A6A5YIA4_9PLEO</name>
<organism evidence="2 3">
    <name type="scientific">Lophiotrema nucula</name>
    <dbReference type="NCBI Taxonomy" id="690887"/>
    <lineage>
        <taxon>Eukaryota</taxon>
        <taxon>Fungi</taxon>
        <taxon>Dikarya</taxon>
        <taxon>Ascomycota</taxon>
        <taxon>Pezizomycotina</taxon>
        <taxon>Dothideomycetes</taxon>
        <taxon>Pleosporomycetidae</taxon>
        <taxon>Pleosporales</taxon>
        <taxon>Lophiotremataceae</taxon>
        <taxon>Lophiotrema</taxon>
    </lineage>
</organism>
<keyword evidence="1" id="KW-0732">Signal</keyword>
<dbReference type="OrthoDB" id="3664114at2759"/>
<evidence type="ECO:0000313" key="2">
    <source>
        <dbReference type="EMBL" id="KAF2105858.1"/>
    </source>
</evidence>
<dbReference type="EMBL" id="ML977370">
    <property type="protein sequence ID" value="KAF2105858.1"/>
    <property type="molecule type" value="Genomic_DNA"/>
</dbReference>
<reference evidence="2" key="1">
    <citation type="journal article" date="2020" name="Stud. Mycol.">
        <title>101 Dothideomycetes genomes: a test case for predicting lifestyles and emergence of pathogens.</title>
        <authorList>
            <person name="Haridas S."/>
            <person name="Albert R."/>
            <person name="Binder M."/>
            <person name="Bloem J."/>
            <person name="Labutti K."/>
            <person name="Salamov A."/>
            <person name="Andreopoulos B."/>
            <person name="Baker S."/>
            <person name="Barry K."/>
            <person name="Bills G."/>
            <person name="Bluhm B."/>
            <person name="Cannon C."/>
            <person name="Castanera R."/>
            <person name="Culley D."/>
            <person name="Daum C."/>
            <person name="Ezra D."/>
            <person name="Gonzalez J."/>
            <person name="Henrissat B."/>
            <person name="Kuo A."/>
            <person name="Liang C."/>
            <person name="Lipzen A."/>
            <person name="Lutzoni F."/>
            <person name="Magnuson J."/>
            <person name="Mondo S."/>
            <person name="Nolan M."/>
            <person name="Ohm R."/>
            <person name="Pangilinan J."/>
            <person name="Park H.-J."/>
            <person name="Ramirez L."/>
            <person name="Alfaro M."/>
            <person name="Sun H."/>
            <person name="Tritt A."/>
            <person name="Yoshinaga Y."/>
            <person name="Zwiers L.-H."/>
            <person name="Turgeon B."/>
            <person name="Goodwin S."/>
            <person name="Spatafora J."/>
            <person name="Crous P."/>
            <person name="Grigoriev I."/>
        </authorList>
    </citation>
    <scope>NUCLEOTIDE SEQUENCE</scope>
    <source>
        <strain evidence="2">CBS 627.86</strain>
    </source>
</reference>
<feature type="chain" id="PRO_5025532652" evidence="1">
    <location>
        <begin position="18"/>
        <end position="119"/>
    </location>
</feature>
<feature type="signal peptide" evidence="1">
    <location>
        <begin position="1"/>
        <end position="17"/>
    </location>
</feature>
<accession>A0A6A5YIA4</accession>
<sequence>MLSTTILISILTTLTAAVAVPASPAPLAVRDGEYIYWKYYGDGGCHGNWIDDNAIGQFGTTGCVPITPITGANSFFVEHNDLTKKIRFYSQPGCTGNYVEVPAGTTGCYAQIVRSAQFV</sequence>
<dbReference type="AlphaFoldDB" id="A0A6A5YIA4"/>
<keyword evidence="3" id="KW-1185">Reference proteome</keyword>
<evidence type="ECO:0000313" key="3">
    <source>
        <dbReference type="Proteomes" id="UP000799770"/>
    </source>
</evidence>
<protein>
    <submittedName>
        <fullName evidence="2">Uncharacterized protein</fullName>
    </submittedName>
</protein>
<gene>
    <name evidence="2" type="ORF">BDV96DRAFT_655234</name>
</gene>
<evidence type="ECO:0000256" key="1">
    <source>
        <dbReference type="SAM" id="SignalP"/>
    </source>
</evidence>